<gene>
    <name evidence="2" type="ORF">NIES267_14300</name>
</gene>
<organism evidence="2 3">
    <name type="scientific">Calothrix parasitica NIES-267</name>
    <dbReference type="NCBI Taxonomy" id="1973488"/>
    <lineage>
        <taxon>Bacteria</taxon>
        <taxon>Bacillati</taxon>
        <taxon>Cyanobacteriota</taxon>
        <taxon>Cyanophyceae</taxon>
        <taxon>Nostocales</taxon>
        <taxon>Calotrichaceae</taxon>
        <taxon>Calothrix</taxon>
    </lineage>
</organism>
<name>A0A1Z4LL42_9CYAN</name>
<keyword evidence="3" id="KW-1185">Reference proteome</keyword>
<proteinExistence type="predicted"/>
<evidence type="ECO:0000256" key="1">
    <source>
        <dbReference type="SAM" id="Phobius"/>
    </source>
</evidence>
<dbReference type="AlphaFoldDB" id="A0A1Z4LL42"/>
<keyword evidence="1" id="KW-0812">Transmembrane</keyword>
<dbReference type="Proteomes" id="UP000218418">
    <property type="component" value="Chromosome"/>
</dbReference>
<sequence length="217" mass="26029">MELTIFNIIFIIMIILIPFAIYYQFQKDKKRRKAYQNWAQSYNWYYNPKRDGKICRNYKHSNLIRFILSISVFDVVKGTWDGYSFLSFNVHFKYQNKSTHYIGGVLIHLEQSFPNILIRPKNRFDLFGNIVGFKDNRPESVEFSKYFTVSCKNKDFAYDFCNPKMMEYLLSQPHSYMEIEVSEDALIIFNYYQSAMNPSEVEENLNQLIQLRKLMPN</sequence>
<accession>A0A1Z4LL42</accession>
<reference evidence="2 3" key="1">
    <citation type="submission" date="2017-06" db="EMBL/GenBank/DDBJ databases">
        <title>Genome sequencing of cyanobaciteial culture collection at National Institute for Environmental Studies (NIES).</title>
        <authorList>
            <person name="Hirose Y."/>
            <person name="Shimura Y."/>
            <person name="Fujisawa T."/>
            <person name="Nakamura Y."/>
            <person name="Kawachi M."/>
        </authorList>
    </citation>
    <scope>NUCLEOTIDE SEQUENCE [LARGE SCALE GENOMIC DNA]</scope>
    <source>
        <strain evidence="2 3">NIES-267</strain>
    </source>
</reference>
<keyword evidence="1" id="KW-1133">Transmembrane helix</keyword>
<evidence type="ECO:0000313" key="2">
    <source>
        <dbReference type="EMBL" id="BAY81952.1"/>
    </source>
</evidence>
<dbReference type="EMBL" id="AP018227">
    <property type="protein sequence ID" value="BAY81952.1"/>
    <property type="molecule type" value="Genomic_DNA"/>
</dbReference>
<protein>
    <submittedName>
        <fullName evidence="2">Uncharacterized protein</fullName>
    </submittedName>
</protein>
<feature type="transmembrane region" description="Helical" evidence="1">
    <location>
        <begin position="6"/>
        <end position="25"/>
    </location>
</feature>
<keyword evidence="1" id="KW-0472">Membrane</keyword>
<evidence type="ECO:0000313" key="3">
    <source>
        <dbReference type="Proteomes" id="UP000218418"/>
    </source>
</evidence>